<evidence type="ECO:0000313" key="6">
    <source>
        <dbReference type="EMBL" id="MBC9131679.1"/>
    </source>
</evidence>
<evidence type="ECO:0000256" key="1">
    <source>
        <dbReference type="ARBA" id="ARBA00004514"/>
    </source>
</evidence>
<organism evidence="6 7">
    <name type="scientific">Frischella japonica</name>
    <dbReference type="NCBI Taxonomy" id="2741544"/>
    <lineage>
        <taxon>Bacteria</taxon>
        <taxon>Pseudomonadati</taxon>
        <taxon>Pseudomonadota</taxon>
        <taxon>Gammaproteobacteria</taxon>
        <taxon>Orbales</taxon>
        <taxon>Orbaceae</taxon>
        <taxon>Frischella</taxon>
    </lineage>
</organism>
<keyword evidence="6" id="KW-0966">Cell projection</keyword>
<evidence type="ECO:0000256" key="5">
    <source>
        <dbReference type="ARBA" id="ARBA00093797"/>
    </source>
</evidence>
<keyword evidence="2" id="KW-0963">Cytoplasm</keyword>
<protein>
    <recommendedName>
        <fullName evidence="5">Flagellar protein FliT</fullName>
    </recommendedName>
</protein>
<dbReference type="RefSeq" id="WP_187756119.1">
    <property type="nucleotide sequence ID" value="NZ_JABURY010000019.1"/>
</dbReference>
<name>A0ABR7QZM7_9GAMM</name>
<comment type="caution">
    <text evidence="6">The sequence shown here is derived from an EMBL/GenBank/DDBJ whole genome shotgun (WGS) entry which is preliminary data.</text>
</comment>
<dbReference type="Gene3D" id="1.20.58.380">
    <property type="entry name" value="Flagellar protein flit"/>
    <property type="match status" value="1"/>
</dbReference>
<dbReference type="Pfam" id="PF05400">
    <property type="entry name" value="FliT"/>
    <property type="match status" value="1"/>
</dbReference>
<evidence type="ECO:0000313" key="7">
    <source>
        <dbReference type="Proteomes" id="UP000651208"/>
    </source>
</evidence>
<accession>A0ABR7QZM7</accession>
<dbReference type="EMBL" id="JABURY010000019">
    <property type="protein sequence ID" value="MBC9131679.1"/>
    <property type="molecule type" value="Genomic_DNA"/>
</dbReference>
<dbReference type="Proteomes" id="UP000651208">
    <property type="component" value="Unassembled WGS sequence"/>
</dbReference>
<reference evidence="6 7" key="1">
    <citation type="submission" date="2020-06" db="EMBL/GenBank/DDBJ databases">
        <title>Frischella cerana isolated from Apis cerana gut homogenate.</title>
        <authorList>
            <person name="Wolter L.A."/>
            <person name="Suenami S."/>
            <person name="Miyazaki R."/>
        </authorList>
    </citation>
    <scope>NUCLEOTIDE SEQUENCE [LARGE SCALE GENOMIC DNA]</scope>
    <source>
        <strain evidence="6 7">Ac13</strain>
    </source>
</reference>
<evidence type="ECO:0000256" key="3">
    <source>
        <dbReference type="ARBA" id="ARBA00022795"/>
    </source>
</evidence>
<evidence type="ECO:0000256" key="2">
    <source>
        <dbReference type="ARBA" id="ARBA00022490"/>
    </source>
</evidence>
<keyword evidence="7" id="KW-1185">Reference proteome</keyword>
<gene>
    <name evidence="6" type="primary">fliT</name>
    <name evidence="6" type="ORF">FcAc13_10225</name>
</gene>
<sequence length="114" mass="13244">MSLTVLKQYQQLQQLMQNMSTAIQDDNWSALSRLQSQYIELAQHLSSLDMLTIINTLDSQQQINLTACFNETLCQQQQLTQLMREQYNKIGQLIGKTINQRGHIHSYQQVALLF</sequence>
<evidence type="ECO:0000256" key="4">
    <source>
        <dbReference type="ARBA" id="ARBA00023186"/>
    </source>
</evidence>
<keyword evidence="4" id="KW-0143">Chaperone</keyword>
<dbReference type="InterPro" id="IPR008622">
    <property type="entry name" value="FliT"/>
</dbReference>
<comment type="subcellular location">
    <subcellularLocation>
        <location evidence="1">Cytoplasm</location>
        <location evidence="1">Cytosol</location>
    </subcellularLocation>
</comment>
<keyword evidence="6" id="KW-0282">Flagellum</keyword>
<proteinExistence type="predicted"/>
<keyword evidence="3" id="KW-1005">Bacterial flagellum biogenesis</keyword>
<keyword evidence="6" id="KW-0969">Cilium</keyword>